<sequence>MKRFWTDVAIDAGGVVALDGKPVRTPGRALLAIPFAALAEAVADEWRAVTGEIDPRTMPLTGLANAAIERIAPDPLRFAAGLAVFAESDLLCYRAEDPPALVERQAMYWDPLLGWARTRYDVHFEVIAGIMHRPQPPLTIARLTDAINARTAWELAGLAPIVTIGGSLIAGLALIEHAATADDVWRAIELDEDWQAEQWGRDDLSLAALDSRRRDFEAGVRFLALI</sequence>
<proteinExistence type="inferred from homology"/>
<dbReference type="Gene3D" id="1.10.3580.10">
    <property type="entry name" value="ATP12 ATPase"/>
    <property type="match status" value="1"/>
</dbReference>
<name>A0A7H0LK49_9SPHN</name>
<dbReference type="GO" id="GO:0043461">
    <property type="term" value="P:proton-transporting ATP synthase complex assembly"/>
    <property type="evidence" value="ECO:0007669"/>
    <property type="project" value="InterPro"/>
</dbReference>
<dbReference type="Gene3D" id="3.30.2180.10">
    <property type="entry name" value="ATP12-like"/>
    <property type="match status" value="1"/>
</dbReference>
<protein>
    <submittedName>
        <fullName evidence="4">ATPase</fullName>
    </submittedName>
</protein>
<dbReference type="RefSeq" id="WP_187762358.1">
    <property type="nucleotide sequence ID" value="NZ_CP061038.1"/>
</dbReference>
<dbReference type="SUPFAM" id="SSF160909">
    <property type="entry name" value="ATP12-like"/>
    <property type="match status" value="1"/>
</dbReference>
<keyword evidence="5" id="KW-1185">Reference proteome</keyword>
<evidence type="ECO:0000313" key="5">
    <source>
        <dbReference type="Proteomes" id="UP000516148"/>
    </source>
</evidence>
<comment type="similarity">
    <text evidence="1">Belongs to the ATP12 family.</text>
</comment>
<organism evidence="4 5">
    <name type="scientific">Sphingomonas alpina</name>
    <dbReference type="NCBI Taxonomy" id="653931"/>
    <lineage>
        <taxon>Bacteria</taxon>
        <taxon>Pseudomonadati</taxon>
        <taxon>Pseudomonadota</taxon>
        <taxon>Alphaproteobacteria</taxon>
        <taxon>Sphingomonadales</taxon>
        <taxon>Sphingomonadaceae</taxon>
        <taxon>Sphingomonas</taxon>
    </lineage>
</organism>
<evidence type="ECO:0000256" key="1">
    <source>
        <dbReference type="ARBA" id="ARBA00008231"/>
    </source>
</evidence>
<evidence type="ECO:0000256" key="2">
    <source>
        <dbReference type="ARBA" id="ARBA00022946"/>
    </source>
</evidence>
<dbReference type="InterPro" id="IPR042272">
    <property type="entry name" value="ATP12_ATP_synth-F1-assembly_N"/>
</dbReference>
<keyword evidence="2" id="KW-0809">Transit peptide</keyword>
<dbReference type="EMBL" id="CP061038">
    <property type="protein sequence ID" value="QNQ10052.1"/>
    <property type="molecule type" value="Genomic_DNA"/>
</dbReference>
<gene>
    <name evidence="4" type="ORF">H3Z74_02030</name>
</gene>
<dbReference type="PANTHER" id="PTHR21013">
    <property type="entry name" value="ATP SYNTHASE MITOCHONDRIAL F1 COMPLEX ASSEMBLY FACTOR 2/ATP12 PROTEIN, MITOCHONDRIAL PRECURSOR"/>
    <property type="match status" value="1"/>
</dbReference>
<accession>A0A7H0LK49</accession>
<dbReference type="InterPro" id="IPR011419">
    <property type="entry name" value="ATP12_ATP_synth-F1-assembly"/>
</dbReference>
<keyword evidence="3" id="KW-0143">Chaperone</keyword>
<dbReference type="InterPro" id="IPR023335">
    <property type="entry name" value="ATP12_ortho_dom_sf"/>
</dbReference>
<dbReference type="AlphaFoldDB" id="A0A7H0LK49"/>
<dbReference type="PANTHER" id="PTHR21013:SF10">
    <property type="entry name" value="ATP SYNTHASE MITOCHONDRIAL F1 COMPLEX ASSEMBLY FACTOR 2"/>
    <property type="match status" value="1"/>
</dbReference>
<reference evidence="4 5" key="1">
    <citation type="submission" date="2020-09" db="EMBL/GenBank/DDBJ databases">
        <title>Sphingomonas sp., a new species isolated from pork steak.</title>
        <authorList>
            <person name="Heidler von Heilborn D."/>
        </authorList>
    </citation>
    <scope>NUCLEOTIDE SEQUENCE [LARGE SCALE GENOMIC DNA]</scope>
    <source>
        <strain evidence="5">S8-3T</strain>
    </source>
</reference>
<evidence type="ECO:0000313" key="4">
    <source>
        <dbReference type="EMBL" id="QNQ10052.1"/>
    </source>
</evidence>
<dbReference type="Proteomes" id="UP000516148">
    <property type="component" value="Chromosome"/>
</dbReference>
<evidence type="ECO:0000256" key="3">
    <source>
        <dbReference type="ARBA" id="ARBA00023186"/>
    </source>
</evidence>
<dbReference type="KEGG" id="spap:H3Z74_02030"/>
<dbReference type="Pfam" id="PF07542">
    <property type="entry name" value="ATP12"/>
    <property type="match status" value="1"/>
</dbReference>